<comment type="pathway">
    <text evidence="1">Mycotoxin biosynthesis.</text>
</comment>
<dbReference type="InterPro" id="IPR017972">
    <property type="entry name" value="Cyt_P450_CS"/>
</dbReference>
<gene>
    <name evidence="9" type="ORF">B0I35DRAFT_484868</name>
</gene>
<dbReference type="InterPro" id="IPR001128">
    <property type="entry name" value="Cyt_P450"/>
</dbReference>
<name>A0A8K0SDR6_9HYPO</name>
<feature type="transmembrane region" description="Helical" evidence="8">
    <location>
        <begin position="6"/>
        <end position="24"/>
    </location>
</feature>
<sequence length="513" mass="57961">MALGVSFPVVALSTLVGYVGYVLVQRIIFNRRYNLPPRVPGLPFIGNTLQIPKTHQGTWAKKLAEKYGEMFTVQLGENTWVFLNSSRVVKDLLEKRAAIYCSRPPFPLSHDIMSGGSRVLLMPYGDRWRLIRKVMHLILGTRVKDVFMPLQDVESKQLIWEYLQAPEKWYIANARYANSVIRNVVFGVRSRLDDPETKLLFETIEAFLASAQGGVATVDAFPSLAKLPVFLQWWRPYGEREFQKVKSSVSPNGIQDGTRSSAQKVGGWRRTGVLRKRLLESKEAQTMDETQKLFVCGTLLEAGSDTSRATVGNLLAAAATYPDWAKTAQKQLDDVCGSNGERLPSWDDKDSLPYITAVVKEAFRWRPNITEIGVPVVLTKDDEYEGYKFPKGTVFTFNAWNISLSPDEYEQPERFWPERHMNDDLNNGLKGHYSFGAGRRVCVGWKVGELNVWIAAARLLYCFDFSEKVNQTIDTMKLPMGVGVDEPFPLDVKVRSAAHAALIQRDCLEAVYT</sequence>
<dbReference type="GO" id="GO:0005506">
    <property type="term" value="F:iron ion binding"/>
    <property type="evidence" value="ECO:0007669"/>
    <property type="project" value="InterPro"/>
</dbReference>
<evidence type="ECO:0000256" key="4">
    <source>
        <dbReference type="ARBA" id="ARBA00023002"/>
    </source>
</evidence>
<evidence type="ECO:0000256" key="6">
    <source>
        <dbReference type="PIRSR" id="PIRSR602401-1"/>
    </source>
</evidence>
<dbReference type="PANTHER" id="PTHR46300:SF12">
    <property type="entry name" value="P450, PUTATIVE (EUROFUNG)-RELATED"/>
    <property type="match status" value="1"/>
</dbReference>
<keyword evidence="3 6" id="KW-0479">Metal-binding</keyword>
<evidence type="ECO:0000313" key="10">
    <source>
        <dbReference type="Proteomes" id="UP000813444"/>
    </source>
</evidence>
<dbReference type="PRINTS" id="PR00463">
    <property type="entry name" value="EP450I"/>
</dbReference>
<keyword evidence="4 7" id="KW-0560">Oxidoreductase</keyword>
<comment type="cofactor">
    <cofactor evidence="6">
        <name>heme</name>
        <dbReference type="ChEBI" id="CHEBI:30413"/>
    </cofactor>
</comment>
<keyword evidence="8" id="KW-0472">Membrane</keyword>
<dbReference type="Proteomes" id="UP000813444">
    <property type="component" value="Unassembled WGS sequence"/>
</dbReference>
<feature type="binding site" description="axial binding residue" evidence="6">
    <location>
        <position position="442"/>
    </location>
    <ligand>
        <name>heme</name>
        <dbReference type="ChEBI" id="CHEBI:30413"/>
    </ligand>
    <ligandPart>
        <name>Fe</name>
        <dbReference type="ChEBI" id="CHEBI:18248"/>
    </ligandPart>
</feature>
<protein>
    <submittedName>
        <fullName evidence="9">Cytochrome P450</fullName>
    </submittedName>
</protein>
<evidence type="ECO:0000256" key="3">
    <source>
        <dbReference type="ARBA" id="ARBA00022723"/>
    </source>
</evidence>
<organism evidence="9 10">
    <name type="scientific">Stachybotrys elegans</name>
    <dbReference type="NCBI Taxonomy" id="80388"/>
    <lineage>
        <taxon>Eukaryota</taxon>
        <taxon>Fungi</taxon>
        <taxon>Dikarya</taxon>
        <taxon>Ascomycota</taxon>
        <taxon>Pezizomycotina</taxon>
        <taxon>Sordariomycetes</taxon>
        <taxon>Hypocreomycetidae</taxon>
        <taxon>Hypocreales</taxon>
        <taxon>Stachybotryaceae</taxon>
        <taxon>Stachybotrys</taxon>
    </lineage>
</organism>
<comment type="caution">
    <text evidence="9">The sequence shown here is derived from an EMBL/GenBank/DDBJ whole genome shotgun (WGS) entry which is preliminary data.</text>
</comment>
<evidence type="ECO:0000256" key="5">
    <source>
        <dbReference type="ARBA" id="ARBA00023004"/>
    </source>
</evidence>
<dbReference type="PANTHER" id="PTHR46300">
    <property type="entry name" value="P450, PUTATIVE (EUROFUNG)-RELATED-RELATED"/>
    <property type="match status" value="1"/>
</dbReference>
<evidence type="ECO:0000256" key="1">
    <source>
        <dbReference type="ARBA" id="ARBA00004685"/>
    </source>
</evidence>
<evidence type="ECO:0000313" key="9">
    <source>
        <dbReference type="EMBL" id="KAH7303794.1"/>
    </source>
</evidence>
<keyword evidence="5 6" id="KW-0408">Iron</keyword>
<keyword evidence="8" id="KW-0812">Transmembrane</keyword>
<dbReference type="PROSITE" id="PS00086">
    <property type="entry name" value="CYTOCHROME_P450"/>
    <property type="match status" value="1"/>
</dbReference>
<keyword evidence="6 7" id="KW-0349">Heme</keyword>
<dbReference type="CDD" id="cd11065">
    <property type="entry name" value="CYP64-like"/>
    <property type="match status" value="1"/>
</dbReference>
<dbReference type="Pfam" id="PF00067">
    <property type="entry name" value="p450"/>
    <property type="match status" value="1"/>
</dbReference>
<keyword evidence="7" id="KW-0503">Monooxygenase</keyword>
<dbReference type="GO" id="GO:0016705">
    <property type="term" value="F:oxidoreductase activity, acting on paired donors, with incorporation or reduction of molecular oxygen"/>
    <property type="evidence" value="ECO:0007669"/>
    <property type="project" value="InterPro"/>
</dbReference>
<proteinExistence type="inferred from homology"/>
<evidence type="ECO:0000256" key="2">
    <source>
        <dbReference type="ARBA" id="ARBA00010617"/>
    </source>
</evidence>
<dbReference type="OrthoDB" id="1103324at2759"/>
<dbReference type="Gene3D" id="1.10.630.10">
    <property type="entry name" value="Cytochrome P450"/>
    <property type="match status" value="1"/>
</dbReference>
<comment type="similarity">
    <text evidence="2 7">Belongs to the cytochrome P450 family.</text>
</comment>
<evidence type="ECO:0000256" key="7">
    <source>
        <dbReference type="RuleBase" id="RU000461"/>
    </source>
</evidence>
<dbReference type="GO" id="GO:0004497">
    <property type="term" value="F:monooxygenase activity"/>
    <property type="evidence" value="ECO:0007669"/>
    <property type="project" value="UniProtKB-KW"/>
</dbReference>
<evidence type="ECO:0000256" key="8">
    <source>
        <dbReference type="SAM" id="Phobius"/>
    </source>
</evidence>
<dbReference type="GO" id="GO:0020037">
    <property type="term" value="F:heme binding"/>
    <property type="evidence" value="ECO:0007669"/>
    <property type="project" value="InterPro"/>
</dbReference>
<accession>A0A8K0SDR6</accession>
<dbReference type="SUPFAM" id="SSF48264">
    <property type="entry name" value="Cytochrome P450"/>
    <property type="match status" value="1"/>
</dbReference>
<dbReference type="InterPro" id="IPR050364">
    <property type="entry name" value="Cytochrome_P450_fung"/>
</dbReference>
<dbReference type="AlphaFoldDB" id="A0A8K0SDR6"/>
<keyword evidence="8" id="KW-1133">Transmembrane helix</keyword>
<dbReference type="EMBL" id="JAGPNK010000028">
    <property type="protein sequence ID" value="KAH7303794.1"/>
    <property type="molecule type" value="Genomic_DNA"/>
</dbReference>
<dbReference type="InterPro" id="IPR036396">
    <property type="entry name" value="Cyt_P450_sf"/>
</dbReference>
<keyword evidence="10" id="KW-1185">Reference proteome</keyword>
<dbReference type="InterPro" id="IPR002401">
    <property type="entry name" value="Cyt_P450_E_grp-I"/>
</dbReference>
<reference evidence="9" key="1">
    <citation type="journal article" date="2021" name="Nat. Commun.">
        <title>Genetic determinants of endophytism in the Arabidopsis root mycobiome.</title>
        <authorList>
            <person name="Mesny F."/>
            <person name="Miyauchi S."/>
            <person name="Thiergart T."/>
            <person name="Pickel B."/>
            <person name="Atanasova L."/>
            <person name="Karlsson M."/>
            <person name="Huettel B."/>
            <person name="Barry K.W."/>
            <person name="Haridas S."/>
            <person name="Chen C."/>
            <person name="Bauer D."/>
            <person name="Andreopoulos W."/>
            <person name="Pangilinan J."/>
            <person name="LaButti K."/>
            <person name="Riley R."/>
            <person name="Lipzen A."/>
            <person name="Clum A."/>
            <person name="Drula E."/>
            <person name="Henrissat B."/>
            <person name="Kohler A."/>
            <person name="Grigoriev I.V."/>
            <person name="Martin F.M."/>
            <person name="Hacquard S."/>
        </authorList>
    </citation>
    <scope>NUCLEOTIDE SEQUENCE</scope>
    <source>
        <strain evidence="9">MPI-CAGE-CH-0235</strain>
    </source>
</reference>